<sequence length="35" mass="3887">MLGSLAFSYSYLNSFVYINYLMAFVEPCSIGSGIQ</sequence>
<evidence type="ECO:0000313" key="1">
    <source>
        <dbReference type="EMBL" id="JAD56142.1"/>
    </source>
</evidence>
<reference evidence="1" key="2">
    <citation type="journal article" date="2015" name="Data Brief">
        <title>Shoot transcriptome of the giant reed, Arundo donax.</title>
        <authorList>
            <person name="Barrero R.A."/>
            <person name="Guerrero F.D."/>
            <person name="Moolhuijzen P."/>
            <person name="Goolsby J.A."/>
            <person name="Tidwell J."/>
            <person name="Bellgard S.E."/>
            <person name="Bellgard M.I."/>
        </authorList>
    </citation>
    <scope>NUCLEOTIDE SEQUENCE</scope>
    <source>
        <tissue evidence="1">Shoot tissue taken approximately 20 cm above the soil surface</tissue>
    </source>
</reference>
<accession>A0A0A9BA34</accession>
<proteinExistence type="predicted"/>
<protein>
    <submittedName>
        <fullName evidence="1">Uncharacterized protein</fullName>
    </submittedName>
</protein>
<dbReference type="AlphaFoldDB" id="A0A0A9BA34"/>
<organism evidence="1">
    <name type="scientific">Arundo donax</name>
    <name type="common">Giant reed</name>
    <name type="synonym">Donax arundinaceus</name>
    <dbReference type="NCBI Taxonomy" id="35708"/>
    <lineage>
        <taxon>Eukaryota</taxon>
        <taxon>Viridiplantae</taxon>
        <taxon>Streptophyta</taxon>
        <taxon>Embryophyta</taxon>
        <taxon>Tracheophyta</taxon>
        <taxon>Spermatophyta</taxon>
        <taxon>Magnoliopsida</taxon>
        <taxon>Liliopsida</taxon>
        <taxon>Poales</taxon>
        <taxon>Poaceae</taxon>
        <taxon>PACMAD clade</taxon>
        <taxon>Arundinoideae</taxon>
        <taxon>Arundineae</taxon>
        <taxon>Arundo</taxon>
    </lineage>
</organism>
<name>A0A0A9BA34_ARUDO</name>
<dbReference type="EMBL" id="GBRH01241753">
    <property type="protein sequence ID" value="JAD56142.1"/>
    <property type="molecule type" value="Transcribed_RNA"/>
</dbReference>
<reference evidence="1" key="1">
    <citation type="submission" date="2014-09" db="EMBL/GenBank/DDBJ databases">
        <authorList>
            <person name="Magalhaes I.L.F."/>
            <person name="Oliveira U."/>
            <person name="Santos F.R."/>
            <person name="Vidigal T.H.D.A."/>
            <person name="Brescovit A.D."/>
            <person name="Santos A.J."/>
        </authorList>
    </citation>
    <scope>NUCLEOTIDE SEQUENCE</scope>
    <source>
        <tissue evidence="1">Shoot tissue taken approximately 20 cm above the soil surface</tissue>
    </source>
</reference>